<dbReference type="Pfam" id="PF12796">
    <property type="entry name" value="Ank_2"/>
    <property type="match status" value="2"/>
</dbReference>
<accession>A0A9W9W5X9</accession>
<evidence type="ECO:0000256" key="3">
    <source>
        <dbReference type="PROSITE-ProRule" id="PRU00023"/>
    </source>
</evidence>
<evidence type="ECO:0000256" key="1">
    <source>
        <dbReference type="ARBA" id="ARBA00022737"/>
    </source>
</evidence>
<dbReference type="PANTHER" id="PTHR24198">
    <property type="entry name" value="ANKYRIN REPEAT AND PROTEIN KINASE DOMAIN-CONTAINING PROTEIN"/>
    <property type="match status" value="1"/>
</dbReference>
<proteinExistence type="predicted"/>
<keyword evidence="6" id="KW-1185">Reference proteome</keyword>
<feature type="repeat" description="ANK" evidence="3">
    <location>
        <begin position="279"/>
        <end position="311"/>
    </location>
</feature>
<dbReference type="EMBL" id="JAPZBU010000005">
    <property type="protein sequence ID" value="KAJ5404104.1"/>
    <property type="molecule type" value="Genomic_DNA"/>
</dbReference>
<dbReference type="PROSITE" id="PS50181">
    <property type="entry name" value="FBOX"/>
    <property type="match status" value="1"/>
</dbReference>
<dbReference type="SMART" id="SM00248">
    <property type="entry name" value="ANK"/>
    <property type="match status" value="9"/>
</dbReference>
<evidence type="ECO:0000313" key="6">
    <source>
        <dbReference type="Proteomes" id="UP001147747"/>
    </source>
</evidence>
<dbReference type="RefSeq" id="XP_056491346.1">
    <property type="nucleotide sequence ID" value="XM_056628612.1"/>
</dbReference>
<dbReference type="PROSITE" id="PS50088">
    <property type="entry name" value="ANK_REPEAT"/>
    <property type="match status" value="5"/>
</dbReference>
<comment type="caution">
    <text evidence="5">The sequence shown here is derived from an EMBL/GenBank/DDBJ whole genome shotgun (WGS) entry which is preliminary data.</text>
</comment>
<sequence>MPIRQVWPSPLLNLPTEILLMIADILETRDVSSFLRTERRYANILDSHLYQRARSHICTDETPVLEWAAKRNQASVIRKLLRKTNDAPIPPEVKNKALCRAAEAGMHHIIEILADAGADISSPIFMGWGSTSSPLQLAAENGHETTALVLLRLGADIHATNSHQETALHYAAGGSLRTTPPGGKEAVVRLLLERGADVAALTEGGEAVLHHATLSKSETIVKMILEKGVDLEVISVAGRTPLFWALGCVYDVENYDKQAAILNLLLAAGANVNVSEPYEHNTPLHYAAKNGNEWAVRLLLAYGANVENCDVFGHTALHFAATSGNEAVVRMLLEKGADISVFSVEEDETPRNYAKARGHEEIVRILDEAAAQRVKSSA</sequence>
<feature type="repeat" description="ANK" evidence="3">
    <location>
        <begin position="163"/>
        <end position="203"/>
    </location>
</feature>
<dbReference type="InterPro" id="IPR002110">
    <property type="entry name" value="Ankyrin_rpt"/>
</dbReference>
<dbReference type="Proteomes" id="UP001147747">
    <property type="component" value="Unassembled WGS sequence"/>
</dbReference>
<dbReference type="PRINTS" id="PR01415">
    <property type="entry name" value="ANKYRIN"/>
</dbReference>
<reference evidence="5" key="2">
    <citation type="journal article" date="2023" name="IMA Fungus">
        <title>Comparative genomic study of the Penicillium genus elucidates a diverse pangenome and 15 lateral gene transfer events.</title>
        <authorList>
            <person name="Petersen C."/>
            <person name="Sorensen T."/>
            <person name="Nielsen M.R."/>
            <person name="Sondergaard T.E."/>
            <person name="Sorensen J.L."/>
            <person name="Fitzpatrick D.A."/>
            <person name="Frisvad J.C."/>
            <person name="Nielsen K.L."/>
        </authorList>
    </citation>
    <scope>NUCLEOTIDE SEQUENCE</scope>
    <source>
        <strain evidence="5">IBT 29677</strain>
    </source>
</reference>
<protein>
    <recommendedName>
        <fullName evidence="4">F-box domain-containing protein</fullName>
    </recommendedName>
</protein>
<dbReference type="GeneID" id="81367592"/>
<dbReference type="SUPFAM" id="SSF48403">
    <property type="entry name" value="Ankyrin repeat"/>
    <property type="match status" value="2"/>
</dbReference>
<keyword evidence="2 3" id="KW-0040">ANK repeat</keyword>
<feature type="domain" description="F-box" evidence="4">
    <location>
        <begin position="8"/>
        <end position="53"/>
    </location>
</feature>
<dbReference type="PROSITE" id="PS50297">
    <property type="entry name" value="ANK_REP_REGION"/>
    <property type="match status" value="3"/>
</dbReference>
<evidence type="ECO:0000313" key="5">
    <source>
        <dbReference type="EMBL" id="KAJ5404104.1"/>
    </source>
</evidence>
<evidence type="ECO:0000259" key="4">
    <source>
        <dbReference type="PROSITE" id="PS50181"/>
    </source>
</evidence>
<organism evidence="5 6">
    <name type="scientific">Penicillium cosmopolitanum</name>
    <dbReference type="NCBI Taxonomy" id="1131564"/>
    <lineage>
        <taxon>Eukaryota</taxon>
        <taxon>Fungi</taxon>
        <taxon>Dikarya</taxon>
        <taxon>Ascomycota</taxon>
        <taxon>Pezizomycotina</taxon>
        <taxon>Eurotiomycetes</taxon>
        <taxon>Eurotiomycetidae</taxon>
        <taxon>Eurotiales</taxon>
        <taxon>Aspergillaceae</taxon>
        <taxon>Penicillium</taxon>
    </lineage>
</organism>
<reference evidence="5" key="1">
    <citation type="submission" date="2022-12" db="EMBL/GenBank/DDBJ databases">
        <authorList>
            <person name="Petersen C."/>
        </authorList>
    </citation>
    <scope>NUCLEOTIDE SEQUENCE</scope>
    <source>
        <strain evidence="5">IBT 29677</strain>
    </source>
</reference>
<name>A0A9W9W5X9_9EURO</name>
<dbReference type="PANTHER" id="PTHR24198:SF165">
    <property type="entry name" value="ANKYRIN REPEAT-CONTAINING PROTEIN-RELATED"/>
    <property type="match status" value="1"/>
</dbReference>
<keyword evidence="1" id="KW-0677">Repeat</keyword>
<feature type="repeat" description="ANK" evidence="3">
    <location>
        <begin position="312"/>
        <end position="344"/>
    </location>
</feature>
<feature type="repeat" description="ANK" evidence="3">
    <location>
        <begin position="204"/>
        <end position="236"/>
    </location>
</feature>
<dbReference type="InterPro" id="IPR001810">
    <property type="entry name" value="F-box_dom"/>
</dbReference>
<dbReference type="AlphaFoldDB" id="A0A9W9W5X9"/>
<gene>
    <name evidence="5" type="ORF">N7509_003975</name>
</gene>
<evidence type="ECO:0000256" key="2">
    <source>
        <dbReference type="ARBA" id="ARBA00023043"/>
    </source>
</evidence>
<dbReference type="Gene3D" id="1.25.40.20">
    <property type="entry name" value="Ankyrin repeat-containing domain"/>
    <property type="match status" value="2"/>
</dbReference>
<dbReference type="OrthoDB" id="341259at2759"/>
<feature type="repeat" description="ANK" evidence="3">
    <location>
        <begin position="130"/>
        <end position="162"/>
    </location>
</feature>
<dbReference type="InterPro" id="IPR036770">
    <property type="entry name" value="Ankyrin_rpt-contain_sf"/>
</dbReference>